<name>A0A7C6A9V2_UNCW3</name>
<dbReference type="InterPro" id="IPR050955">
    <property type="entry name" value="Plant_Biomass_Hydrol_Est"/>
</dbReference>
<evidence type="ECO:0000259" key="2">
    <source>
        <dbReference type="Pfam" id="PF00326"/>
    </source>
</evidence>
<dbReference type="PANTHER" id="PTHR43037">
    <property type="entry name" value="UNNAMED PRODUCT-RELATED"/>
    <property type="match status" value="1"/>
</dbReference>
<accession>A0A7C6A9V2</accession>
<dbReference type="SUPFAM" id="SSF53474">
    <property type="entry name" value="alpha/beta-Hydrolases"/>
    <property type="match status" value="1"/>
</dbReference>
<dbReference type="PANTHER" id="PTHR43037:SF4">
    <property type="entry name" value="PEPTIDASE S9 PROLYL OLIGOPEPTIDASE CATALYTIC DOMAIN-CONTAINING PROTEIN"/>
    <property type="match status" value="1"/>
</dbReference>
<evidence type="ECO:0000313" key="3">
    <source>
        <dbReference type="EMBL" id="HHS52567.1"/>
    </source>
</evidence>
<dbReference type="InterPro" id="IPR001375">
    <property type="entry name" value="Peptidase_S9_cat"/>
</dbReference>
<keyword evidence="1" id="KW-0732">Signal</keyword>
<evidence type="ECO:0000256" key="1">
    <source>
        <dbReference type="ARBA" id="ARBA00022729"/>
    </source>
</evidence>
<dbReference type="EMBL" id="DTLI01000162">
    <property type="protein sequence ID" value="HHS52567.1"/>
    <property type="molecule type" value="Genomic_DNA"/>
</dbReference>
<gene>
    <name evidence="3" type="ORF">ENW73_06855</name>
</gene>
<reference evidence="3" key="1">
    <citation type="journal article" date="2020" name="mSystems">
        <title>Genome- and Community-Level Interaction Insights into Carbon Utilization and Element Cycling Functions of Hydrothermarchaeota in Hydrothermal Sediment.</title>
        <authorList>
            <person name="Zhou Z."/>
            <person name="Liu Y."/>
            <person name="Xu W."/>
            <person name="Pan J."/>
            <person name="Luo Z.H."/>
            <person name="Li M."/>
        </authorList>
    </citation>
    <scope>NUCLEOTIDE SEQUENCE [LARGE SCALE GENOMIC DNA]</scope>
    <source>
        <strain evidence="3">SpSt-876</strain>
    </source>
</reference>
<dbReference type="Gene3D" id="3.40.50.1820">
    <property type="entry name" value="alpha/beta hydrolase"/>
    <property type="match status" value="1"/>
</dbReference>
<comment type="caution">
    <text evidence="3">The sequence shown here is derived from an EMBL/GenBank/DDBJ whole genome shotgun (WGS) entry which is preliminary data.</text>
</comment>
<dbReference type="Pfam" id="PF00326">
    <property type="entry name" value="Peptidase_S9"/>
    <property type="match status" value="1"/>
</dbReference>
<feature type="domain" description="Peptidase S9 prolyl oligopeptidase catalytic" evidence="2">
    <location>
        <begin position="433"/>
        <end position="586"/>
    </location>
</feature>
<proteinExistence type="predicted"/>
<organism evidence="3">
    <name type="scientific">candidate division WOR-3 bacterium</name>
    <dbReference type="NCBI Taxonomy" id="2052148"/>
    <lineage>
        <taxon>Bacteria</taxon>
        <taxon>Bacteria division WOR-3</taxon>
    </lineage>
</organism>
<dbReference type="GO" id="GO:0006508">
    <property type="term" value="P:proteolysis"/>
    <property type="evidence" value="ECO:0007669"/>
    <property type="project" value="InterPro"/>
</dbReference>
<sequence>MPIGQRSLAKKRRCNPEGLPYDLGEMTRFGSSLRLAFGLLLVFILSDALAIEDFVTPLIPTQRGFAPLNPQKDFFLKNGEMRGFPSSIEDTIIINDWLTIGPFQAGVREPGIAYLPDSEDFVPYEGLKHQDILTPGGELTWHWVKSENGKVKIKGDSVNYDFIADLYGIAGLLGVSYAYAEFENQGEKRGLVIAEGCAFRLNGKGFIGDPYSADYVRIPVILKDGKNKVLVSVSGFGEKDFTFKIIPAPKPVMIISKDATAPDIIYGESLDAWLGIPIVNTTPKTITNATLTLGDNKLIQLVEAGITRIAPLCVKKMAIALKTVQPISESIPGDTILVPIALRYKDYVDSGVIKIRLRRTNQSRKETFLSGIDGSVQYYALLPPANYDSTKKYALILTLHGAGVEAVGLPDSYTQKDWAFIVAPTNRRPFGFDWQDWGRLDALEVLDLIKKKYPIDENRIYLTGHSMGGHGVWHIGLVHPDLFAAIAPSAGWSSFPIYIPWSLQKSLFFGHPDQLGIRDKVLREDNPLNLLCNARNLPIYILQGGDDDNVPPIHARLFAKYLKADAKLRKAEFIYKEVQGMGHWWDNDTLPGTTCVDNPELIQFLFNHTRDPYPKHIHFKTTDLGQNNKHFWITIDQLDKLYEDAVIDAYVQDQTIRIEAVNINQFTLNLNEKLIQRGKVCILINDQKITYDTRTTQSALGGITFTRERDGNWKISPGFKHPRIKHNKVYGPAKQAYFSPFVLVYGTKGDSAMTDLLLHQARIQALTWWIRANGLVEILPDTEVNQSIIKNYNLILFGNFKTNSLIQMVQSQLPIKILEDKVQLNKSKAIEHISGDLGIIFVYPNPLNPEKLILIYGGTNEKGQKLSDRFGTLYSGAGLPDFLILSEEVKQKGWGGIKVGGFFTNLWQLE</sequence>
<dbReference type="AlphaFoldDB" id="A0A7C6A9V2"/>
<dbReference type="InterPro" id="IPR029058">
    <property type="entry name" value="AB_hydrolase_fold"/>
</dbReference>
<protein>
    <recommendedName>
        <fullName evidence="2">Peptidase S9 prolyl oligopeptidase catalytic domain-containing protein</fullName>
    </recommendedName>
</protein>
<dbReference type="GO" id="GO:0008236">
    <property type="term" value="F:serine-type peptidase activity"/>
    <property type="evidence" value="ECO:0007669"/>
    <property type="project" value="InterPro"/>
</dbReference>